<dbReference type="GO" id="GO:0004518">
    <property type="term" value="F:nuclease activity"/>
    <property type="evidence" value="ECO:0007669"/>
    <property type="project" value="UniProtKB-KW"/>
</dbReference>
<keyword evidence="4" id="KW-0540">Nuclease</keyword>
<dbReference type="GO" id="GO:0016787">
    <property type="term" value="F:hydrolase activity"/>
    <property type="evidence" value="ECO:0007669"/>
    <property type="project" value="UniProtKB-KW"/>
</dbReference>
<dbReference type="GO" id="GO:0005634">
    <property type="term" value="C:nucleus"/>
    <property type="evidence" value="ECO:0007669"/>
    <property type="project" value="UniProtKB-SubCell"/>
</dbReference>
<protein>
    <recommendedName>
        <fullName evidence="8">DDE Tnp4 domain-containing protein</fullName>
    </recommendedName>
</protein>
<evidence type="ECO:0000256" key="1">
    <source>
        <dbReference type="ARBA" id="ARBA00001968"/>
    </source>
</evidence>
<name>A0A4W5LUQ4_9TELE</name>
<dbReference type="InterPro" id="IPR045249">
    <property type="entry name" value="HARBI1-like"/>
</dbReference>
<evidence type="ECO:0000256" key="5">
    <source>
        <dbReference type="ARBA" id="ARBA00022723"/>
    </source>
</evidence>
<evidence type="ECO:0000256" key="4">
    <source>
        <dbReference type="ARBA" id="ARBA00022722"/>
    </source>
</evidence>
<organism evidence="9 10">
    <name type="scientific">Hucho hucho</name>
    <name type="common">huchen</name>
    <dbReference type="NCBI Taxonomy" id="62062"/>
    <lineage>
        <taxon>Eukaryota</taxon>
        <taxon>Metazoa</taxon>
        <taxon>Chordata</taxon>
        <taxon>Craniata</taxon>
        <taxon>Vertebrata</taxon>
        <taxon>Euteleostomi</taxon>
        <taxon>Actinopterygii</taxon>
        <taxon>Neopterygii</taxon>
        <taxon>Teleostei</taxon>
        <taxon>Protacanthopterygii</taxon>
        <taxon>Salmoniformes</taxon>
        <taxon>Salmonidae</taxon>
        <taxon>Salmoninae</taxon>
        <taxon>Hucho</taxon>
    </lineage>
</organism>
<accession>A0A4W5LUQ4</accession>
<reference evidence="10" key="1">
    <citation type="submission" date="2018-06" db="EMBL/GenBank/DDBJ databases">
        <title>Genome assembly of Danube salmon.</title>
        <authorList>
            <person name="Macqueen D.J."/>
            <person name="Gundappa M.K."/>
        </authorList>
    </citation>
    <scope>NUCLEOTIDE SEQUENCE [LARGE SCALE GENOMIC DNA]</scope>
</reference>
<reference evidence="9" key="3">
    <citation type="submission" date="2025-09" db="UniProtKB">
        <authorList>
            <consortium name="Ensembl"/>
        </authorList>
    </citation>
    <scope>IDENTIFICATION</scope>
</reference>
<evidence type="ECO:0000259" key="8">
    <source>
        <dbReference type="Pfam" id="PF13359"/>
    </source>
</evidence>
<keyword evidence="7" id="KW-0539">Nucleus</keyword>
<dbReference type="STRING" id="62062.ENSHHUP00000029712"/>
<feature type="domain" description="DDE Tnp4" evidence="8">
    <location>
        <begin position="189"/>
        <end position="338"/>
    </location>
</feature>
<keyword evidence="5" id="KW-0479">Metal-binding</keyword>
<comment type="similarity">
    <text evidence="3">Belongs to the HARBI1 family.</text>
</comment>
<comment type="subcellular location">
    <subcellularLocation>
        <location evidence="2">Nucleus</location>
    </subcellularLocation>
</comment>
<evidence type="ECO:0000256" key="3">
    <source>
        <dbReference type="ARBA" id="ARBA00006958"/>
    </source>
</evidence>
<keyword evidence="6" id="KW-0378">Hydrolase</keyword>
<evidence type="ECO:0000313" key="9">
    <source>
        <dbReference type="Ensembl" id="ENSHHUP00000029712.1"/>
    </source>
</evidence>
<dbReference type="Pfam" id="PF13359">
    <property type="entry name" value="DDE_Tnp_4"/>
    <property type="match status" value="1"/>
</dbReference>
<evidence type="ECO:0000313" key="10">
    <source>
        <dbReference type="Proteomes" id="UP000314982"/>
    </source>
</evidence>
<dbReference type="Ensembl" id="ENSHHUT00000030946.1">
    <property type="protein sequence ID" value="ENSHHUP00000029712.1"/>
    <property type="gene ID" value="ENSHHUG00000018935.1"/>
</dbReference>
<dbReference type="GeneTree" id="ENSGT00940000154348"/>
<reference evidence="9" key="2">
    <citation type="submission" date="2025-08" db="UniProtKB">
        <authorList>
            <consortium name="Ensembl"/>
        </authorList>
    </citation>
    <scope>IDENTIFICATION</scope>
</reference>
<keyword evidence="10" id="KW-1185">Reference proteome</keyword>
<evidence type="ECO:0000256" key="6">
    <source>
        <dbReference type="ARBA" id="ARBA00022801"/>
    </source>
</evidence>
<dbReference type="AlphaFoldDB" id="A0A4W5LUQ4"/>
<dbReference type="Proteomes" id="UP000314982">
    <property type="component" value="Unassembled WGS sequence"/>
</dbReference>
<dbReference type="PANTHER" id="PTHR22930:SF286">
    <property type="entry name" value="NUCLEASE HARBI1"/>
    <property type="match status" value="1"/>
</dbReference>
<sequence>MSDLSLHYPAGVCFLRTNSYFQLQPRNSGLTAFSGIRSCNLSVTSPTLQPLGNTPATPTTISFSLEALSHRHPVLTAIAHTSLRPFLIRDIISLLETRLSSDSFRGMPIPPSLQVLITLRFLACGTFHRETGDLCGVSEPTVCKIVHKVCKAICELKDDYIKFPDAAGQANYKVEFFEYGNFLGVIGCIDGCHIPIKCPSTADSEEYRNRKNWFSINVQSVCTPTMQFSNIVARWKGATHDSRIFQNSCLYAQFEGGQHSGIILGDSGYAQTNFLFTPYLHAVTPEQQRYNQAHIRTRGTVERMFGVWKSRFQCLRNTLRFEPRRCCIVIIATAVLHNYLKQHGCPDPQMEHRDEPDLPMVEPDNDRYGLACRDAFDLRKMRQYKKFKFCMMLFVMYLDQNEATFQSD</sequence>
<proteinExistence type="inferred from homology"/>
<dbReference type="InterPro" id="IPR027806">
    <property type="entry name" value="HARBI1_dom"/>
</dbReference>
<dbReference type="PANTHER" id="PTHR22930">
    <property type="match status" value="1"/>
</dbReference>
<evidence type="ECO:0000256" key="7">
    <source>
        <dbReference type="ARBA" id="ARBA00023242"/>
    </source>
</evidence>
<evidence type="ECO:0000256" key="2">
    <source>
        <dbReference type="ARBA" id="ARBA00004123"/>
    </source>
</evidence>
<comment type="cofactor">
    <cofactor evidence="1">
        <name>a divalent metal cation</name>
        <dbReference type="ChEBI" id="CHEBI:60240"/>
    </cofactor>
</comment>
<dbReference type="GO" id="GO:0046872">
    <property type="term" value="F:metal ion binding"/>
    <property type="evidence" value="ECO:0007669"/>
    <property type="project" value="UniProtKB-KW"/>
</dbReference>